<accession>A0ABT8ATB2</accession>
<dbReference type="RefSeq" id="WP_238289592.1">
    <property type="nucleotide sequence ID" value="NZ_BPQS01000016.1"/>
</dbReference>
<proteinExistence type="predicted"/>
<evidence type="ECO:0000313" key="2">
    <source>
        <dbReference type="EMBL" id="MDN3573078.1"/>
    </source>
</evidence>
<reference evidence="3" key="1">
    <citation type="journal article" date="2019" name="Int. J. Syst. Evol. Microbiol.">
        <title>The Global Catalogue of Microorganisms (GCM) 10K type strain sequencing project: providing services to taxonomists for standard genome sequencing and annotation.</title>
        <authorList>
            <consortium name="The Broad Institute Genomics Platform"/>
            <consortium name="The Broad Institute Genome Sequencing Center for Infectious Disease"/>
            <person name="Wu L."/>
            <person name="Ma J."/>
        </authorList>
    </citation>
    <scope>NUCLEOTIDE SEQUENCE [LARGE SCALE GENOMIC DNA]</scope>
    <source>
        <strain evidence="3">CECT 7806</strain>
    </source>
</reference>
<feature type="compositionally biased region" description="Polar residues" evidence="1">
    <location>
        <begin position="1"/>
        <end position="16"/>
    </location>
</feature>
<dbReference type="EMBL" id="JAUFPT010000066">
    <property type="protein sequence ID" value="MDN3573078.1"/>
    <property type="molecule type" value="Genomic_DNA"/>
</dbReference>
<name>A0ABT8ATB2_9HYPH</name>
<gene>
    <name evidence="2" type="ORF">QWZ18_20920</name>
</gene>
<dbReference type="Proteomes" id="UP001244297">
    <property type="component" value="Unassembled WGS sequence"/>
</dbReference>
<comment type="caution">
    <text evidence="2">The sequence shown here is derived from an EMBL/GenBank/DDBJ whole genome shotgun (WGS) entry which is preliminary data.</text>
</comment>
<sequence length="148" mass="15507">MSTSGKNAGSTQNQQVRGRPFAPGNRGRPKGARNRSTLAVEQMLDGEAEALARKAIEMALDGDGPAMKLCLDRLLSPRRDRAITFALPVIESAADLPRATEAMLQAVASGEITPSEAADIGKAVSAHIEAVTAAEMAQRLARLEEAGA</sequence>
<evidence type="ECO:0000256" key="1">
    <source>
        <dbReference type="SAM" id="MobiDB-lite"/>
    </source>
</evidence>
<protein>
    <recommendedName>
        <fullName evidence="4">DUF5681 domain-containing protein</fullName>
    </recommendedName>
</protein>
<evidence type="ECO:0000313" key="3">
    <source>
        <dbReference type="Proteomes" id="UP001244297"/>
    </source>
</evidence>
<feature type="region of interest" description="Disordered" evidence="1">
    <location>
        <begin position="1"/>
        <end position="37"/>
    </location>
</feature>
<keyword evidence="3" id="KW-1185">Reference proteome</keyword>
<evidence type="ECO:0008006" key="4">
    <source>
        <dbReference type="Google" id="ProtNLM"/>
    </source>
</evidence>
<organism evidence="2 3">
    <name type="scientific">Methylobacterium longum</name>
    <dbReference type="NCBI Taxonomy" id="767694"/>
    <lineage>
        <taxon>Bacteria</taxon>
        <taxon>Pseudomonadati</taxon>
        <taxon>Pseudomonadota</taxon>
        <taxon>Alphaproteobacteria</taxon>
        <taxon>Hyphomicrobiales</taxon>
        <taxon>Methylobacteriaceae</taxon>
        <taxon>Methylobacterium</taxon>
    </lineage>
</organism>